<reference evidence="6 7" key="1">
    <citation type="submission" date="2023-12" db="EMBL/GenBank/DDBJ databases">
        <title>Genome sequencing and assembly of bacterial species from a model synthetic community.</title>
        <authorList>
            <person name="Hogle S.L."/>
        </authorList>
    </citation>
    <scope>NUCLEOTIDE SEQUENCE [LARGE SCALE GENOMIC DNA]</scope>
    <source>
        <strain evidence="6 7">HAMBI 2494</strain>
    </source>
</reference>
<evidence type="ECO:0000256" key="2">
    <source>
        <dbReference type="ARBA" id="ARBA00022676"/>
    </source>
</evidence>
<dbReference type="Pfam" id="PF00535">
    <property type="entry name" value="Glycos_transf_2"/>
    <property type="match status" value="1"/>
</dbReference>
<feature type="region of interest" description="Disordered" evidence="4">
    <location>
        <begin position="214"/>
        <end position="236"/>
    </location>
</feature>
<keyword evidence="3 6" id="KW-0808">Transferase</keyword>
<proteinExistence type="inferred from homology"/>
<sequence length="332" mass="35649">MNPFNASATPESVPRITVVVLTHNRVRVVLETVARLLALPDAPGLIVADNGSTDATVTLIGSLFPSVRIVQCLGDLGASAHSRAVALACTDYVAFTDDDTWWEPGALAEAVRVLDSAPRVAVLSARVVVGDEGTTDARCVRLSASPLDRGGLPGPALTSYLAGACVIRRAALLAVSGDEPLRFASGDEERVALDLLAQGHAIIYGEGVVARRYPADDTENGDGNEDRRRANRRRDGRDAGLRRRIAARHAAWVAWQRLPLASAVGATLRAFGVLARERALWRDAWPLIAGIGAALKRRRPTPPNVLAMRRKVLEAERLEQARAARAMAEEHH</sequence>
<evidence type="ECO:0000256" key="1">
    <source>
        <dbReference type="ARBA" id="ARBA00006739"/>
    </source>
</evidence>
<evidence type="ECO:0000259" key="5">
    <source>
        <dbReference type="Pfam" id="PF00535"/>
    </source>
</evidence>
<gene>
    <name evidence="6" type="ORF">U0042_27025</name>
</gene>
<protein>
    <submittedName>
        <fullName evidence="6">Glycosyltransferase</fullName>
        <ecNumber evidence="6">2.4.-.-</ecNumber>
    </submittedName>
</protein>
<dbReference type="InterPro" id="IPR029044">
    <property type="entry name" value="Nucleotide-diphossugar_trans"/>
</dbReference>
<feature type="domain" description="Glycosyltransferase 2-like" evidence="5">
    <location>
        <begin position="17"/>
        <end position="169"/>
    </location>
</feature>
<feature type="compositionally biased region" description="Basic and acidic residues" evidence="4">
    <location>
        <begin position="224"/>
        <end position="236"/>
    </location>
</feature>
<dbReference type="RefSeq" id="WP_114811606.1">
    <property type="nucleotide sequence ID" value="NZ_CP139965.1"/>
</dbReference>
<dbReference type="EMBL" id="CP139965">
    <property type="protein sequence ID" value="WQD77655.1"/>
    <property type="molecule type" value="Genomic_DNA"/>
</dbReference>
<evidence type="ECO:0000256" key="3">
    <source>
        <dbReference type="ARBA" id="ARBA00022679"/>
    </source>
</evidence>
<dbReference type="InterPro" id="IPR001173">
    <property type="entry name" value="Glyco_trans_2-like"/>
</dbReference>
<dbReference type="Gene3D" id="3.90.550.10">
    <property type="entry name" value="Spore Coat Polysaccharide Biosynthesis Protein SpsA, Chain A"/>
    <property type="match status" value="1"/>
</dbReference>
<dbReference type="SUPFAM" id="SSF53448">
    <property type="entry name" value="Nucleotide-diphospho-sugar transferases"/>
    <property type="match status" value="1"/>
</dbReference>
<organism evidence="6 7">
    <name type="scientific">Paraburkholderia kururiensis</name>
    <dbReference type="NCBI Taxonomy" id="984307"/>
    <lineage>
        <taxon>Bacteria</taxon>
        <taxon>Pseudomonadati</taxon>
        <taxon>Pseudomonadota</taxon>
        <taxon>Betaproteobacteria</taxon>
        <taxon>Burkholderiales</taxon>
        <taxon>Burkholderiaceae</taxon>
        <taxon>Paraburkholderia</taxon>
    </lineage>
</organism>
<accession>A0ABZ0WJX0</accession>
<evidence type="ECO:0000313" key="7">
    <source>
        <dbReference type="Proteomes" id="UP001325479"/>
    </source>
</evidence>
<dbReference type="PANTHER" id="PTHR43179">
    <property type="entry name" value="RHAMNOSYLTRANSFERASE WBBL"/>
    <property type="match status" value="1"/>
</dbReference>
<comment type="similarity">
    <text evidence="1">Belongs to the glycosyltransferase 2 family.</text>
</comment>
<keyword evidence="2 6" id="KW-0328">Glycosyltransferase</keyword>
<dbReference type="EC" id="2.4.-.-" evidence="6"/>
<evidence type="ECO:0000313" key="6">
    <source>
        <dbReference type="EMBL" id="WQD77655.1"/>
    </source>
</evidence>
<evidence type="ECO:0000256" key="4">
    <source>
        <dbReference type="SAM" id="MobiDB-lite"/>
    </source>
</evidence>
<dbReference type="PANTHER" id="PTHR43179:SF12">
    <property type="entry name" value="GALACTOFURANOSYLTRANSFERASE GLFT2"/>
    <property type="match status" value="1"/>
</dbReference>
<dbReference type="Proteomes" id="UP001325479">
    <property type="component" value="Chromosome"/>
</dbReference>
<name>A0ABZ0WJX0_9BURK</name>
<dbReference type="GO" id="GO:0016757">
    <property type="term" value="F:glycosyltransferase activity"/>
    <property type="evidence" value="ECO:0007669"/>
    <property type="project" value="UniProtKB-KW"/>
</dbReference>
<keyword evidence="7" id="KW-1185">Reference proteome</keyword>